<gene>
    <name evidence="4" type="ORF">Kalk_16750</name>
</gene>
<dbReference type="InterPro" id="IPR050154">
    <property type="entry name" value="UbiB_kinase"/>
</dbReference>
<dbReference type="PANTHER" id="PTHR10566">
    <property type="entry name" value="CHAPERONE-ACTIVITY OF BC1 COMPLEX CABC1 -RELATED"/>
    <property type="match status" value="1"/>
</dbReference>
<dbReference type="SUPFAM" id="SSF56112">
    <property type="entry name" value="Protein kinase-like (PK-like)"/>
    <property type="match status" value="1"/>
</dbReference>
<proteinExistence type="inferred from homology"/>
<reference evidence="5" key="1">
    <citation type="submission" date="2017-08" db="EMBL/GenBank/DDBJ databases">
        <title>Direct submision.</title>
        <authorList>
            <person name="Kim S.-J."/>
            <person name="Rhee S.-K."/>
        </authorList>
    </citation>
    <scope>NUCLEOTIDE SEQUENCE [LARGE SCALE GENOMIC DNA]</scope>
    <source>
        <strain evidence="5">GI5</strain>
    </source>
</reference>
<name>A0A2K9LP11_9GAMM</name>
<dbReference type="KEGG" id="kak:Kalk_16750"/>
<evidence type="ECO:0000313" key="5">
    <source>
        <dbReference type="Proteomes" id="UP000235116"/>
    </source>
</evidence>
<dbReference type="PANTHER" id="PTHR10566:SF113">
    <property type="entry name" value="PROTEIN ACTIVITY OF BC1 COMPLEX KINASE 7, CHLOROPLASTIC"/>
    <property type="match status" value="1"/>
</dbReference>
<dbReference type="Proteomes" id="UP000235116">
    <property type="component" value="Chromosome"/>
</dbReference>
<organism evidence="4 5">
    <name type="scientific">Ketobacter alkanivorans</name>
    <dbReference type="NCBI Taxonomy" id="1917421"/>
    <lineage>
        <taxon>Bacteria</taxon>
        <taxon>Pseudomonadati</taxon>
        <taxon>Pseudomonadota</taxon>
        <taxon>Gammaproteobacteria</taxon>
        <taxon>Pseudomonadales</taxon>
        <taxon>Ketobacteraceae</taxon>
        <taxon>Ketobacter</taxon>
    </lineage>
</organism>
<comment type="similarity">
    <text evidence="1">Belongs to the protein kinase superfamily. ADCK protein kinase family.</text>
</comment>
<evidence type="ECO:0000259" key="3">
    <source>
        <dbReference type="Pfam" id="PF03109"/>
    </source>
</evidence>
<dbReference type="InterPro" id="IPR011009">
    <property type="entry name" value="Kinase-like_dom_sf"/>
</dbReference>
<sequence length="525" mass="58440">MTRRHTTHEEAYMDTSTPLQSGHRNEGLKAWLNVMNASVSALEQTLWQGRELAEQALSTLKKVGVSAEQAKEDYDALALEAAQWPARVKRMKETGWMLTRITSSYRLWGIKSAFISRKNTPAALAKLHRRNARLFRDVSLNQGGAFLKVGQLLSARADILPKPWVEELRVLQDQASPIEYDAVREVIESELGDSLEALFKEFDPTPIAAASIGQVHRARLHSGQDVAVKIQRPGLEQVIDLDMTLMKLFTNSIASMLPPTDLDTITNEIERTIREELDYRFEANSMATVGEFLLDVSQVQVPRPVHSHCSKRVLVSNFVIGTPLMAELDKRQQEGDDKGVADLLGRLLDLYLRQVLQAGIFQADPHPGNLLVTPENDLVLLDFGCTMVLSETFRDGYSKVLGAALMGERKTMATELKGMGFETRSGKPDTLLAFADALLSQIQRTAFEMSSDKPEWPSSSDILAQAKGLLEQAESDPVDKLPAEFIMLARVFTTLGGLFVHYKPRIDVNAYLFPHLVGPALSQVF</sequence>
<feature type="domain" description="ABC1 atypical kinase-like" evidence="3">
    <location>
        <begin position="171"/>
        <end position="413"/>
    </location>
</feature>
<evidence type="ECO:0000256" key="1">
    <source>
        <dbReference type="ARBA" id="ARBA00009670"/>
    </source>
</evidence>
<dbReference type="Pfam" id="PF03109">
    <property type="entry name" value="ABC1"/>
    <property type="match status" value="1"/>
</dbReference>
<evidence type="ECO:0000313" key="4">
    <source>
        <dbReference type="EMBL" id="AUM13977.1"/>
    </source>
</evidence>
<feature type="region of interest" description="Disordered" evidence="2">
    <location>
        <begin position="1"/>
        <end position="21"/>
    </location>
</feature>
<keyword evidence="5" id="KW-1185">Reference proteome</keyword>
<dbReference type="InterPro" id="IPR004147">
    <property type="entry name" value="ABC1_dom"/>
</dbReference>
<dbReference type="CDD" id="cd05121">
    <property type="entry name" value="ABC1_ADCK3-like"/>
    <property type="match status" value="1"/>
</dbReference>
<dbReference type="AlphaFoldDB" id="A0A2K9LP11"/>
<accession>A0A2K9LP11</accession>
<evidence type="ECO:0000256" key="2">
    <source>
        <dbReference type="SAM" id="MobiDB-lite"/>
    </source>
</evidence>
<protein>
    <submittedName>
        <fullName evidence="4">ABC transporter</fullName>
    </submittedName>
</protein>
<dbReference type="EMBL" id="CP022684">
    <property type="protein sequence ID" value="AUM13977.1"/>
    <property type="molecule type" value="Genomic_DNA"/>
</dbReference>